<dbReference type="InterPro" id="IPR013328">
    <property type="entry name" value="6PGD_dom2"/>
</dbReference>
<keyword evidence="8" id="KW-1185">Reference proteome</keyword>
<feature type="active site" evidence="4">
    <location>
        <position position="174"/>
    </location>
</feature>
<proteinExistence type="inferred from homology"/>
<dbReference type="PIRSF" id="PIRSF000103">
    <property type="entry name" value="HIBADH"/>
    <property type="match status" value="1"/>
</dbReference>
<protein>
    <submittedName>
        <fullName evidence="7">NAD(P)-dependent oxidoreductase</fullName>
    </submittedName>
</protein>
<feature type="domain" description="6-phosphogluconate dehydrogenase NADP-binding" evidence="5">
    <location>
        <begin position="6"/>
        <end position="165"/>
    </location>
</feature>
<sequence>MKKDVSIGFIGTGVMGKSMARNLLHAGYPVHVFSRTKSKAEELLNEGATWHDAPDELVMHCDVLISMVGYPKDVEQIYLGSNGILQSAKPETVFIDMTTSSPMLAKEIEAEAKKHDCYSLDAPVSGGDIGARDGKLSIMVGGDADIFERVQPMLAVLGTNVVHQGESGAGQHTKMSNQIAIASTMMGACEAIKYAERSGLDPNTVLKSIESGSAGSWSLSNLGPRIIQENYEPGFYVKHFIKDMGIAIQSAEEMGLKLYGLELAKALYSDLANKGEENSGTHALFKLYE</sequence>
<dbReference type="InterPro" id="IPR029154">
    <property type="entry name" value="HIBADH-like_NADP-bd"/>
</dbReference>
<gene>
    <name evidence="7" type="ORF">FN960_04365</name>
</gene>
<dbReference type="EMBL" id="VLXZ01000002">
    <property type="protein sequence ID" value="TSB47757.1"/>
    <property type="molecule type" value="Genomic_DNA"/>
</dbReference>
<evidence type="ECO:0000256" key="3">
    <source>
        <dbReference type="ARBA" id="ARBA00023027"/>
    </source>
</evidence>
<evidence type="ECO:0000259" key="5">
    <source>
        <dbReference type="Pfam" id="PF03446"/>
    </source>
</evidence>
<dbReference type="SUPFAM" id="SSF51735">
    <property type="entry name" value="NAD(P)-binding Rossmann-fold domains"/>
    <property type="match status" value="1"/>
</dbReference>
<dbReference type="GO" id="GO:0051287">
    <property type="term" value="F:NAD binding"/>
    <property type="evidence" value="ECO:0007669"/>
    <property type="project" value="InterPro"/>
</dbReference>
<keyword evidence="2" id="KW-0560">Oxidoreductase</keyword>
<dbReference type="InterPro" id="IPR008927">
    <property type="entry name" value="6-PGluconate_DH-like_C_sf"/>
</dbReference>
<dbReference type="Gene3D" id="1.10.1040.10">
    <property type="entry name" value="N-(1-d-carboxylethyl)-l-norvaline Dehydrogenase, domain 2"/>
    <property type="match status" value="1"/>
</dbReference>
<keyword evidence="3" id="KW-0520">NAD</keyword>
<dbReference type="InterPro" id="IPR006115">
    <property type="entry name" value="6PGDH_NADP-bd"/>
</dbReference>
<dbReference type="Pfam" id="PF14833">
    <property type="entry name" value="NAD_binding_11"/>
    <property type="match status" value="1"/>
</dbReference>
<comment type="similarity">
    <text evidence="1">Belongs to the HIBADH-related family.</text>
</comment>
<dbReference type="Pfam" id="PF03446">
    <property type="entry name" value="NAD_binding_2"/>
    <property type="match status" value="1"/>
</dbReference>
<accession>A0A554A240</accession>
<dbReference type="Gene3D" id="3.40.50.720">
    <property type="entry name" value="NAD(P)-binding Rossmann-like Domain"/>
    <property type="match status" value="1"/>
</dbReference>
<dbReference type="PANTHER" id="PTHR43060">
    <property type="entry name" value="3-HYDROXYISOBUTYRATE DEHYDROGENASE-LIKE 1, MITOCHONDRIAL-RELATED"/>
    <property type="match status" value="1"/>
</dbReference>
<dbReference type="AlphaFoldDB" id="A0A554A240"/>
<evidence type="ECO:0000256" key="1">
    <source>
        <dbReference type="ARBA" id="ARBA00009080"/>
    </source>
</evidence>
<dbReference type="InterPro" id="IPR036291">
    <property type="entry name" value="NAD(P)-bd_dom_sf"/>
</dbReference>
<evidence type="ECO:0000256" key="4">
    <source>
        <dbReference type="PIRSR" id="PIRSR000103-1"/>
    </source>
</evidence>
<dbReference type="PANTHER" id="PTHR43060:SF15">
    <property type="entry name" value="3-HYDROXYISOBUTYRATE DEHYDROGENASE-LIKE 1, MITOCHONDRIAL-RELATED"/>
    <property type="match status" value="1"/>
</dbReference>
<feature type="domain" description="3-hydroxyisobutyrate dehydrogenase-like NAD-binding" evidence="6">
    <location>
        <begin position="168"/>
        <end position="288"/>
    </location>
</feature>
<dbReference type="InterPro" id="IPR015815">
    <property type="entry name" value="HIBADH-related"/>
</dbReference>
<comment type="caution">
    <text evidence="7">The sequence shown here is derived from an EMBL/GenBank/DDBJ whole genome shotgun (WGS) entry which is preliminary data.</text>
</comment>
<reference evidence="7 8" key="1">
    <citation type="submission" date="2019-07" db="EMBL/GenBank/DDBJ databases">
        <authorList>
            <person name="Park Y.J."/>
            <person name="Jeong S.E."/>
            <person name="Jung H.S."/>
        </authorList>
    </citation>
    <scope>NUCLEOTIDE SEQUENCE [LARGE SCALE GENOMIC DNA]</scope>
    <source>
        <strain evidence="8">P16(2019)</strain>
    </source>
</reference>
<evidence type="ECO:0000256" key="2">
    <source>
        <dbReference type="ARBA" id="ARBA00023002"/>
    </source>
</evidence>
<dbReference type="SUPFAM" id="SSF48179">
    <property type="entry name" value="6-phosphogluconate dehydrogenase C-terminal domain-like"/>
    <property type="match status" value="1"/>
</dbReference>
<dbReference type="RefSeq" id="WP_143847287.1">
    <property type="nucleotide sequence ID" value="NZ_VLXZ01000002.1"/>
</dbReference>
<evidence type="ECO:0000313" key="7">
    <source>
        <dbReference type="EMBL" id="TSB47757.1"/>
    </source>
</evidence>
<dbReference type="GO" id="GO:0050661">
    <property type="term" value="F:NADP binding"/>
    <property type="evidence" value="ECO:0007669"/>
    <property type="project" value="InterPro"/>
</dbReference>
<dbReference type="GO" id="GO:0016491">
    <property type="term" value="F:oxidoreductase activity"/>
    <property type="evidence" value="ECO:0007669"/>
    <property type="project" value="UniProtKB-KW"/>
</dbReference>
<evidence type="ECO:0000313" key="8">
    <source>
        <dbReference type="Proteomes" id="UP000318521"/>
    </source>
</evidence>
<evidence type="ECO:0000259" key="6">
    <source>
        <dbReference type="Pfam" id="PF14833"/>
    </source>
</evidence>
<name>A0A554A240_9BACI</name>
<dbReference type="Proteomes" id="UP000318521">
    <property type="component" value="Unassembled WGS sequence"/>
</dbReference>
<organism evidence="7 8">
    <name type="scientific">Alkalicoccobacillus porphyridii</name>
    <dbReference type="NCBI Taxonomy" id="2597270"/>
    <lineage>
        <taxon>Bacteria</taxon>
        <taxon>Bacillati</taxon>
        <taxon>Bacillota</taxon>
        <taxon>Bacilli</taxon>
        <taxon>Bacillales</taxon>
        <taxon>Bacillaceae</taxon>
        <taxon>Alkalicoccobacillus</taxon>
    </lineage>
</organism>
<dbReference type="OrthoDB" id="9786703at2"/>